<dbReference type="RefSeq" id="WP_386776347.1">
    <property type="nucleotide sequence ID" value="NZ_JBHRUG010000037.1"/>
</dbReference>
<proteinExistence type="predicted"/>
<evidence type="ECO:0000313" key="3">
    <source>
        <dbReference type="Proteomes" id="UP001595579"/>
    </source>
</evidence>
<keyword evidence="3" id="KW-1185">Reference proteome</keyword>
<gene>
    <name evidence="2" type="ORF">ACFOEV_18350</name>
</gene>
<evidence type="ECO:0000259" key="1">
    <source>
        <dbReference type="Pfam" id="PF14467"/>
    </source>
</evidence>
<organism evidence="2 3">
    <name type="scientific">Litchfieldella rifensis</name>
    <dbReference type="NCBI Taxonomy" id="762643"/>
    <lineage>
        <taxon>Bacteria</taxon>
        <taxon>Pseudomonadati</taxon>
        <taxon>Pseudomonadota</taxon>
        <taxon>Gammaproteobacteria</taxon>
        <taxon>Oceanospirillales</taxon>
        <taxon>Halomonadaceae</taxon>
        <taxon>Litchfieldella</taxon>
    </lineage>
</organism>
<dbReference type="EMBL" id="JBHRUG010000037">
    <property type="protein sequence ID" value="MFC3285564.1"/>
    <property type="molecule type" value="Genomic_DNA"/>
</dbReference>
<dbReference type="Gene3D" id="2.60.40.3340">
    <property type="entry name" value="Domain of unknown function DUF4426"/>
    <property type="match status" value="1"/>
</dbReference>
<dbReference type="Pfam" id="PF14467">
    <property type="entry name" value="DUF4426"/>
    <property type="match status" value="1"/>
</dbReference>
<reference evidence="3" key="1">
    <citation type="journal article" date="2019" name="Int. J. Syst. Evol. Microbiol.">
        <title>The Global Catalogue of Microorganisms (GCM) 10K type strain sequencing project: providing services to taxonomists for standard genome sequencing and annotation.</title>
        <authorList>
            <consortium name="The Broad Institute Genomics Platform"/>
            <consortium name="The Broad Institute Genome Sequencing Center for Infectious Disease"/>
            <person name="Wu L."/>
            <person name="Ma J."/>
        </authorList>
    </citation>
    <scope>NUCLEOTIDE SEQUENCE [LARGE SCALE GENOMIC DNA]</scope>
    <source>
        <strain evidence="3">CECT 7698</strain>
    </source>
</reference>
<accession>A0ABV7LST4</accession>
<dbReference type="InterPro" id="IPR025218">
    <property type="entry name" value="DUF4426"/>
</dbReference>
<evidence type="ECO:0000313" key="2">
    <source>
        <dbReference type="EMBL" id="MFC3285564.1"/>
    </source>
</evidence>
<dbReference type="Proteomes" id="UP001595579">
    <property type="component" value="Unassembled WGS sequence"/>
</dbReference>
<feature type="domain" description="DUF4426" evidence="1">
    <location>
        <begin position="28"/>
        <end position="149"/>
    </location>
</feature>
<name>A0ABV7LST4_9GAMM</name>
<sequence length="150" mass="17050">MTRNAFVVWSLGLLLILVAGLGRAQQFEQVGDYQIHYSAVNTSFLTPEVAATYDIQRSQVQALLTISVREELEDGSTRPVNATVNGNVRNLAGQIRKLSFRTVHDGDAIYHLATFRIQEDGPMRFDLDVTYDRNREPANLNFAQRFYIDR</sequence>
<protein>
    <submittedName>
        <fullName evidence="2">DUF4426 domain-containing protein</fullName>
    </submittedName>
</protein>
<comment type="caution">
    <text evidence="2">The sequence shown here is derived from an EMBL/GenBank/DDBJ whole genome shotgun (WGS) entry which is preliminary data.</text>
</comment>